<keyword evidence="4" id="KW-1185">Reference proteome</keyword>
<dbReference type="InterPro" id="IPR011320">
    <property type="entry name" value="RNase_H1_N"/>
</dbReference>
<evidence type="ECO:0000256" key="1">
    <source>
        <dbReference type="SAM" id="MobiDB-lite"/>
    </source>
</evidence>
<comment type="caution">
    <text evidence="3">The sequence shown here is derived from an EMBL/GenBank/DDBJ whole genome shotgun (WGS) entry which is preliminary data.</text>
</comment>
<dbReference type="Pfam" id="PF01693">
    <property type="entry name" value="Cauli_VI"/>
    <property type="match status" value="1"/>
</dbReference>
<reference evidence="3" key="1">
    <citation type="submission" date="2023-03" db="EMBL/GenBank/DDBJ databases">
        <title>Massive genome expansion in bonnet fungi (Mycena s.s.) driven by repeated elements and novel gene families across ecological guilds.</title>
        <authorList>
            <consortium name="Lawrence Berkeley National Laboratory"/>
            <person name="Harder C.B."/>
            <person name="Miyauchi S."/>
            <person name="Viragh M."/>
            <person name="Kuo A."/>
            <person name="Thoen E."/>
            <person name="Andreopoulos B."/>
            <person name="Lu D."/>
            <person name="Skrede I."/>
            <person name="Drula E."/>
            <person name="Henrissat B."/>
            <person name="Morin E."/>
            <person name="Kohler A."/>
            <person name="Barry K."/>
            <person name="LaButti K."/>
            <person name="Morin E."/>
            <person name="Salamov A."/>
            <person name="Lipzen A."/>
            <person name="Mereny Z."/>
            <person name="Hegedus B."/>
            <person name="Baldrian P."/>
            <person name="Stursova M."/>
            <person name="Weitz H."/>
            <person name="Taylor A."/>
            <person name="Grigoriev I.V."/>
            <person name="Nagy L.G."/>
            <person name="Martin F."/>
            <person name="Kauserud H."/>
        </authorList>
    </citation>
    <scope>NUCLEOTIDE SEQUENCE</scope>
    <source>
        <strain evidence="3">CBHHK200</strain>
    </source>
</reference>
<proteinExistence type="predicted"/>
<dbReference type="InterPro" id="IPR037056">
    <property type="entry name" value="RNase_H1_N_sf"/>
</dbReference>
<organism evidence="3 4">
    <name type="scientific">Mycena alexandri</name>
    <dbReference type="NCBI Taxonomy" id="1745969"/>
    <lineage>
        <taxon>Eukaryota</taxon>
        <taxon>Fungi</taxon>
        <taxon>Dikarya</taxon>
        <taxon>Basidiomycota</taxon>
        <taxon>Agaricomycotina</taxon>
        <taxon>Agaricomycetes</taxon>
        <taxon>Agaricomycetidae</taxon>
        <taxon>Agaricales</taxon>
        <taxon>Marasmiineae</taxon>
        <taxon>Mycenaceae</taxon>
        <taxon>Mycena</taxon>
    </lineage>
</organism>
<dbReference type="Proteomes" id="UP001218188">
    <property type="component" value="Unassembled WGS sequence"/>
</dbReference>
<feature type="region of interest" description="Disordered" evidence="1">
    <location>
        <begin position="198"/>
        <end position="265"/>
    </location>
</feature>
<accession>A0AAD6WU64</accession>
<feature type="compositionally biased region" description="Pro residues" evidence="1">
    <location>
        <begin position="205"/>
        <end position="216"/>
    </location>
</feature>
<dbReference type="Gene3D" id="3.40.970.10">
    <property type="entry name" value="Ribonuclease H1, N-terminal domain"/>
    <property type="match status" value="1"/>
</dbReference>
<sequence length="405" mass="43338">MLCMLRWPFSPEPLRWLPALLPPPPCPKLPCPKPPAVATLPGLVRTTAPWAAGILFGIVPPVPLTAVPDNGGKWFAITRGKYISLTQNSAISLNAVTGISTGLGEKFNSQSDTLSHFNGALALGALNVFLSIHRIARRYPKNFRAIQSGSSQRQAPLNMPSSHSPPPPYNVDDNVEHNVDDNDELIRLLAELELDPVSPQTASPVIPPRTPPPVPTTPVRSVNPVYSYRTPVKSGTTSSWAEASSETQGVSGASPRRLTPKSKPRTKKRGYAVFCGREIGALRHWDQEVLPLVNKVPSSLYQGYSTFAEAEAAFKYAQGCGWTRVIAPDGSFSSTIAAAPTPSASLQVPNPLHAGSAAHGSLCLECSLNTLGLSSSTYESCHSRETAESLFQAAVARHHVTPVVP</sequence>
<protein>
    <recommendedName>
        <fullName evidence="2">Ribonuclease H1 N-terminal domain-containing protein</fullName>
    </recommendedName>
</protein>
<evidence type="ECO:0000313" key="3">
    <source>
        <dbReference type="EMBL" id="KAJ7021084.1"/>
    </source>
</evidence>
<dbReference type="EMBL" id="JARJCM010000242">
    <property type="protein sequence ID" value="KAJ7021084.1"/>
    <property type="molecule type" value="Genomic_DNA"/>
</dbReference>
<feature type="region of interest" description="Disordered" evidence="1">
    <location>
        <begin position="148"/>
        <end position="177"/>
    </location>
</feature>
<dbReference type="AlphaFoldDB" id="A0AAD6WU64"/>
<evidence type="ECO:0000259" key="2">
    <source>
        <dbReference type="Pfam" id="PF01693"/>
    </source>
</evidence>
<name>A0AAD6WU64_9AGAR</name>
<feature type="compositionally biased region" description="Low complexity" evidence="1">
    <location>
        <begin position="234"/>
        <end position="247"/>
    </location>
</feature>
<evidence type="ECO:0000313" key="4">
    <source>
        <dbReference type="Proteomes" id="UP001218188"/>
    </source>
</evidence>
<feature type="domain" description="Ribonuclease H1 N-terminal" evidence="2">
    <location>
        <begin position="271"/>
        <end position="312"/>
    </location>
</feature>
<feature type="compositionally biased region" description="Polar residues" evidence="1">
    <location>
        <begin position="148"/>
        <end position="162"/>
    </location>
</feature>
<gene>
    <name evidence="3" type="ORF">C8F04DRAFT_1195841</name>
</gene>